<dbReference type="EMBL" id="FWDO01000004">
    <property type="protein sequence ID" value="SLM18479.1"/>
    <property type="molecule type" value="Genomic_DNA"/>
</dbReference>
<gene>
    <name evidence="6" type="primary">adh</name>
    <name evidence="6" type="ORF">SPIRO4BDMA_41051</name>
</gene>
<evidence type="ECO:0000256" key="2">
    <source>
        <dbReference type="ARBA" id="ARBA00022833"/>
    </source>
</evidence>
<dbReference type="GO" id="GO:0008270">
    <property type="term" value="F:zinc ion binding"/>
    <property type="evidence" value="ECO:0007669"/>
    <property type="project" value="InterPro"/>
</dbReference>
<comment type="similarity">
    <text evidence="4">Belongs to the zinc-containing alcohol dehydrogenase family.</text>
</comment>
<name>A0A3P3XQX9_9SPIR</name>
<dbReference type="InterPro" id="IPR036291">
    <property type="entry name" value="NAD(P)-bd_dom_sf"/>
</dbReference>
<dbReference type="Pfam" id="PF00107">
    <property type="entry name" value="ADH_zinc_N"/>
    <property type="match status" value="1"/>
</dbReference>
<dbReference type="InterPro" id="IPR011032">
    <property type="entry name" value="GroES-like_sf"/>
</dbReference>
<dbReference type="PROSITE" id="PS00059">
    <property type="entry name" value="ADH_ZINC"/>
    <property type="match status" value="1"/>
</dbReference>
<dbReference type="InterPro" id="IPR050129">
    <property type="entry name" value="Zn_alcohol_dh"/>
</dbReference>
<dbReference type="Gene3D" id="3.90.180.10">
    <property type="entry name" value="Medium-chain alcohol dehydrogenases, catalytic domain"/>
    <property type="match status" value="1"/>
</dbReference>
<dbReference type="InterPro" id="IPR020843">
    <property type="entry name" value="ER"/>
</dbReference>
<evidence type="ECO:0000259" key="5">
    <source>
        <dbReference type="SMART" id="SM00829"/>
    </source>
</evidence>
<dbReference type="InterPro" id="IPR013149">
    <property type="entry name" value="ADH-like_C"/>
</dbReference>
<dbReference type="InterPro" id="IPR013154">
    <property type="entry name" value="ADH-like_N"/>
</dbReference>
<reference evidence="6" key="1">
    <citation type="submission" date="2017-02" db="EMBL/GenBank/DDBJ databases">
        <authorList>
            <person name="Regsiter A."/>
            <person name="William W."/>
        </authorList>
    </citation>
    <scope>NUCLEOTIDE SEQUENCE</scope>
    <source>
        <strain evidence="6">BdmA 4</strain>
    </source>
</reference>
<dbReference type="Pfam" id="PF08240">
    <property type="entry name" value="ADH_N"/>
    <property type="match status" value="1"/>
</dbReference>
<proteinExistence type="inferred from homology"/>
<dbReference type="InterPro" id="IPR002328">
    <property type="entry name" value="ADH_Zn_CS"/>
</dbReference>
<dbReference type="AlphaFoldDB" id="A0A3P3XQX9"/>
<evidence type="ECO:0000313" key="6">
    <source>
        <dbReference type="EMBL" id="SLM18479.1"/>
    </source>
</evidence>
<protein>
    <submittedName>
        <fullName evidence="6">Alcohol dehydrogenase GroES-like protein</fullName>
    </submittedName>
</protein>
<keyword evidence="2 4" id="KW-0862">Zinc</keyword>
<dbReference type="PANTHER" id="PTHR43401:SF5">
    <property type="entry name" value="ALCOHOL DEHYDROGENASE-RELATED"/>
    <property type="match status" value="1"/>
</dbReference>
<keyword evidence="1 4" id="KW-0479">Metal-binding</keyword>
<feature type="domain" description="Enoyl reductase (ER)" evidence="5">
    <location>
        <begin position="10"/>
        <end position="343"/>
    </location>
</feature>
<accession>A0A3P3XQX9</accession>
<dbReference type="GO" id="GO:0016616">
    <property type="term" value="F:oxidoreductase activity, acting on the CH-OH group of donors, NAD or NADP as acceptor"/>
    <property type="evidence" value="ECO:0007669"/>
    <property type="project" value="UniProtKB-ARBA"/>
</dbReference>
<evidence type="ECO:0000256" key="1">
    <source>
        <dbReference type="ARBA" id="ARBA00022723"/>
    </source>
</evidence>
<dbReference type="PANTHER" id="PTHR43401">
    <property type="entry name" value="L-THREONINE 3-DEHYDROGENASE"/>
    <property type="match status" value="1"/>
</dbReference>
<dbReference type="SMART" id="SM00829">
    <property type="entry name" value="PKS_ER"/>
    <property type="match status" value="1"/>
</dbReference>
<comment type="cofactor">
    <cofactor evidence="4">
        <name>Zn(2+)</name>
        <dbReference type="ChEBI" id="CHEBI:29105"/>
    </cofactor>
</comment>
<dbReference type="CDD" id="cd08260">
    <property type="entry name" value="Zn_ADH6"/>
    <property type="match status" value="1"/>
</dbReference>
<evidence type="ECO:0000256" key="3">
    <source>
        <dbReference type="ARBA" id="ARBA00023002"/>
    </source>
</evidence>
<keyword evidence="3" id="KW-0560">Oxidoreductase</keyword>
<dbReference type="SUPFAM" id="SSF50129">
    <property type="entry name" value="GroES-like"/>
    <property type="match status" value="1"/>
</dbReference>
<evidence type="ECO:0000256" key="4">
    <source>
        <dbReference type="RuleBase" id="RU361277"/>
    </source>
</evidence>
<dbReference type="SUPFAM" id="SSF51735">
    <property type="entry name" value="NAD(P)-binding Rossmann-fold domains"/>
    <property type="match status" value="1"/>
</dbReference>
<organism evidence="6">
    <name type="scientific">uncultured spirochete</name>
    <dbReference type="NCBI Taxonomy" id="156406"/>
    <lineage>
        <taxon>Bacteria</taxon>
        <taxon>Pseudomonadati</taxon>
        <taxon>Spirochaetota</taxon>
        <taxon>Spirochaetia</taxon>
        <taxon>Spirochaetales</taxon>
        <taxon>environmental samples</taxon>
    </lineage>
</organism>
<sequence length="346" mass="37428">MKAAVFTQFRTPLSISEVPDPEVPDDGVVLSVDATGICRSDWHGWQGHDPDIRLPHVPGHELAGTIVEVGKNIRNWKRDDRVTMPFVAGCGHCFPCLTGNQQVCDHQFQPGFTHWGSFAEFVAIHYADMNLVRLPDTIDSLTAASLGCRFATAFRALEAQAKVRAGEWVAVHGCGGVGLSAIMIAASMGARIIAVDIQDDKLAMARQFGADIVINAREVPDVISAIRDATDGGAQVSMDALGSRQTCFNSIACLAKRGRHVQVGLMLADQRHPEVPMDLVVARELEIYGSHGIQAHRYGVLLGMVASGRLHPERLVTGRLSLAQGIDFLQKMGQFPGMGINVITTF</sequence>